<sequence length="487" mass="54564">MECNLAVSEQMLRHHFRYCPDVAVLRTTIRSERDDCPFSVIFVYCEGLCDIQQFHSVILPVFYEMGKNAFFHSVDAIETYRTFPMRLLGKHVSADMLNFAVFNGDVLVYFEAADVLYTFPLQNQPNRDPEEPNTEVSVRGSKDGFIEEIEKNMALVRKRIKSHLLVAKPFVIGERTQTKVRLLYIADIINEELVQKVTRRLLDLKIDGLTGSTQLEELITEAKLSIFPLFTYTGRPDHVANALLNGRFALLVDGSPTAIIGPANLTFVLNTAEDNNTSFLFVMFQRFIRFAGLVSSIAFPGFWVALKTYHQDQMPFTLLATVILSRQGVPLPTPLEMFLILILFEVFKEAGMRLPMAIGQTLSVVGGLIVGQAAINAGLAAPGTVVMAAISLVATYTLVNQALSGAVTMIRFFIVAMASFLGMFGFIVALFVILLYLSNLSTFGIPYLTPLAPLEKRDIWKVFIPSGWKKFKKRPSMLKTDDELLKE</sequence>
<dbReference type="PANTHER" id="PTHR22550:SF5">
    <property type="entry name" value="LEUCINE ZIPPER PROTEIN 4"/>
    <property type="match status" value="1"/>
</dbReference>
<name>A0A840DU89_9BACL</name>
<organism evidence="4 5">
    <name type="scientific">Anoxybacteroides voinovskiense</name>
    <dbReference type="NCBI Taxonomy" id="230470"/>
    <lineage>
        <taxon>Bacteria</taxon>
        <taxon>Bacillati</taxon>
        <taxon>Bacillota</taxon>
        <taxon>Bacilli</taxon>
        <taxon>Bacillales</taxon>
        <taxon>Anoxybacillaceae</taxon>
        <taxon>Anoxybacteroides</taxon>
    </lineage>
</organism>
<comment type="similarity">
    <text evidence="1">Belongs to the GerABKA family.</text>
</comment>
<feature type="transmembrane region" description="Helical" evidence="3">
    <location>
        <begin position="287"/>
        <end position="309"/>
    </location>
</feature>
<keyword evidence="2 3" id="KW-0472">Membrane</keyword>
<dbReference type="GO" id="GO:0009847">
    <property type="term" value="P:spore germination"/>
    <property type="evidence" value="ECO:0007669"/>
    <property type="project" value="InterPro"/>
</dbReference>
<feature type="transmembrane region" description="Helical" evidence="3">
    <location>
        <begin position="411"/>
        <end position="437"/>
    </location>
</feature>
<dbReference type="GO" id="GO:0016020">
    <property type="term" value="C:membrane"/>
    <property type="evidence" value="ECO:0007669"/>
    <property type="project" value="InterPro"/>
</dbReference>
<keyword evidence="5" id="KW-1185">Reference proteome</keyword>
<evidence type="ECO:0000256" key="1">
    <source>
        <dbReference type="ARBA" id="ARBA00005278"/>
    </source>
</evidence>
<accession>A0A840DU89</accession>
<feature type="transmembrane region" description="Helical" evidence="3">
    <location>
        <begin position="354"/>
        <end position="375"/>
    </location>
</feature>
<evidence type="ECO:0000256" key="2">
    <source>
        <dbReference type="ARBA" id="ARBA00023136"/>
    </source>
</evidence>
<dbReference type="RefSeq" id="WP_183184220.1">
    <property type="nucleotide sequence ID" value="NZ_BMNP01000008.1"/>
</dbReference>
<dbReference type="Proteomes" id="UP000559598">
    <property type="component" value="Unassembled WGS sequence"/>
</dbReference>
<comment type="caution">
    <text evidence="4">The sequence shown here is derived from an EMBL/GenBank/DDBJ whole genome shotgun (WGS) entry which is preliminary data.</text>
</comment>
<dbReference type="InterPro" id="IPR004995">
    <property type="entry name" value="Spore_Ger"/>
</dbReference>
<evidence type="ECO:0000256" key="3">
    <source>
        <dbReference type="SAM" id="Phobius"/>
    </source>
</evidence>
<evidence type="ECO:0000313" key="4">
    <source>
        <dbReference type="EMBL" id="MBB4073897.1"/>
    </source>
</evidence>
<dbReference type="Pfam" id="PF03323">
    <property type="entry name" value="GerA"/>
    <property type="match status" value="1"/>
</dbReference>
<gene>
    <name evidence="4" type="ORF">GGR02_001660</name>
</gene>
<dbReference type="PANTHER" id="PTHR22550">
    <property type="entry name" value="SPORE GERMINATION PROTEIN"/>
    <property type="match status" value="1"/>
</dbReference>
<keyword evidence="3" id="KW-0812">Transmembrane</keyword>
<dbReference type="AlphaFoldDB" id="A0A840DU89"/>
<protein>
    <recommendedName>
        <fullName evidence="6">Spore germination protein</fullName>
    </recommendedName>
</protein>
<evidence type="ECO:0008006" key="6">
    <source>
        <dbReference type="Google" id="ProtNLM"/>
    </source>
</evidence>
<proteinExistence type="inferred from homology"/>
<keyword evidence="3" id="KW-1133">Transmembrane helix</keyword>
<dbReference type="InterPro" id="IPR050768">
    <property type="entry name" value="UPF0353/GerABKA_families"/>
</dbReference>
<dbReference type="PIRSF" id="PIRSF005690">
    <property type="entry name" value="GerBA"/>
    <property type="match status" value="1"/>
</dbReference>
<dbReference type="EMBL" id="JACIDE010000009">
    <property type="protein sequence ID" value="MBB4073897.1"/>
    <property type="molecule type" value="Genomic_DNA"/>
</dbReference>
<evidence type="ECO:0000313" key="5">
    <source>
        <dbReference type="Proteomes" id="UP000559598"/>
    </source>
</evidence>
<feature type="transmembrane region" description="Helical" evidence="3">
    <location>
        <begin position="381"/>
        <end position="399"/>
    </location>
</feature>
<reference evidence="4 5" key="1">
    <citation type="submission" date="2020-08" db="EMBL/GenBank/DDBJ databases">
        <title>Genomic Encyclopedia of Type Strains, Phase IV (KMG-IV): sequencing the most valuable type-strain genomes for metagenomic binning, comparative biology and taxonomic classification.</title>
        <authorList>
            <person name="Goeker M."/>
        </authorList>
    </citation>
    <scope>NUCLEOTIDE SEQUENCE [LARGE SCALE GENOMIC DNA]</scope>
    <source>
        <strain evidence="4 5">DSM 17075</strain>
    </source>
</reference>